<dbReference type="InterPro" id="IPR008942">
    <property type="entry name" value="ENTH_VHS"/>
</dbReference>
<dbReference type="GO" id="GO:0032050">
    <property type="term" value="F:clathrin heavy chain binding"/>
    <property type="evidence" value="ECO:0000318"/>
    <property type="project" value="GO_Central"/>
</dbReference>
<dbReference type="RefSeq" id="XP_021857225.1">
    <property type="nucleotide sequence ID" value="XM_022001533.2"/>
</dbReference>
<dbReference type="GO" id="GO:0005794">
    <property type="term" value="C:Golgi apparatus"/>
    <property type="evidence" value="ECO:0007669"/>
    <property type="project" value="UniProtKB-SubCell"/>
</dbReference>
<dbReference type="PROSITE" id="PS50942">
    <property type="entry name" value="ENTH"/>
    <property type="match status" value="1"/>
</dbReference>
<dbReference type="GO" id="GO:0005545">
    <property type="term" value="F:1-phosphatidylinositol binding"/>
    <property type="evidence" value="ECO:0000318"/>
    <property type="project" value="GO_Central"/>
</dbReference>
<dbReference type="SUPFAM" id="SSF89009">
    <property type="entry name" value="GAT-like domain"/>
    <property type="match status" value="1"/>
</dbReference>
<dbReference type="InterPro" id="IPR014712">
    <property type="entry name" value="ANTH_dom_sf"/>
</dbReference>
<dbReference type="CDD" id="cd16987">
    <property type="entry name" value="ANTH_N_AP180_plant"/>
    <property type="match status" value="1"/>
</dbReference>
<keyword evidence="8" id="KW-0968">Cytoplasmic vesicle</keyword>
<dbReference type="InterPro" id="IPR013809">
    <property type="entry name" value="ENTH"/>
</dbReference>
<evidence type="ECO:0000256" key="7">
    <source>
        <dbReference type="ARBA" id="ARBA00023176"/>
    </source>
</evidence>
<evidence type="ECO:0000256" key="2">
    <source>
        <dbReference type="ARBA" id="ARBA00004555"/>
    </source>
</evidence>
<keyword evidence="4" id="KW-0254">Endocytosis</keyword>
<evidence type="ECO:0000256" key="1">
    <source>
        <dbReference type="ARBA" id="ARBA00004132"/>
    </source>
</evidence>
<dbReference type="Pfam" id="PF07651">
    <property type="entry name" value="ANTH"/>
    <property type="match status" value="1"/>
</dbReference>
<dbReference type="InterPro" id="IPR048050">
    <property type="entry name" value="ANTH_N_plant"/>
</dbReference>
<dbReference type="Gene3D" id="1.20.58.150">
    <property type="entry name" value="ANTH domain"/>
    <property type="match status" value="1"/>
</dbReference>
<dbReference type="GO" id="GO:0005546">
    <property type="term" value="F:phosphatidylinositol-4,5-bisphosphate binding"/>
    <property type="evidence" value="ECO:0000318"/>
    <property type="project" value="GO_Central"/>
</dbReference>
<evidence type="ECO:0000256" key="8">
    <source>
        <dbReference type="ARBA" id="ARBA00023329"/>
    </source>
</evidence>
<dbReference type="OrthoDB" id="682511at2759"/>
<comment type="subcellular location">
    <subcellularLocation>
        <location evidence="1">Cytoplasmic vesicle</location>
        <location evidence="1">Clathrin-coated vesicle</location>
    </subcellularLocation>
    <subcellularLocation>
        <location evidence="2">Golgi apparatus</location>
    </subcellularLocation>
    <subcellularLocation>
        <location evidence="3">Membrane</location>
        <location evidence="3">Clathrin-coated pit</location>
    </subcellularLocation>
</comment>
<evidence type="ECO:0000256" key="6">
    <source>
        <dbReference type="ARBA" id="ARBA00023136"/>
    </source>
</evidence>
<dbReference type="SUPFAM" id="SSF48464">
    <property type="entry name" value="ENTH/VHS domain"/>
    <property type="match status" value="1"/>
</dbReference>
<dbReference type="GeneID" id="110796471"/>
<evidence type="ECO:0000259" key="9">
    <source>
        <dbReference type="PROSITE" id="PS50942"/>
    </source>
</evidence>
<dbReference type="PANTHER" id="PTHR22951">
    <property type="entry name" value="CLATHRIN ASSEMBLY PROTEIN"/>
    <property type="match status" value="1"/>
</dbReference>
<dbReference type="PANTHER" id="PTHR22951:SF19">
    <property type="entry name" value="OS08G0467300 PROTEIN"/>
    <property type="match status" value="1"/>
</dbReference>
<evidence type="ECO:0000313" key="10">
    <source>
        <dbReference type="Proteomes" id="UP000813463"/>
    </source>
</evidence>
<keyword evidence="6" id="KW-0472">Membrane</keyword>
<organism evidence="10 11">
    <name type="scientific">Spinacia oleracea</name>
    <name type="common">Spinach</name>
    <dbReference type="NCBI Taxonomy" id="3562"/>
    <lineage>
        <taxon>Eukaryota</taxon>
        <taxon>Viridiplantae</taxon>
        <taxon>Streptophyta</taxon>
        <taxon>Embryophyta</taxon>
        <taxon>Tracheophyta</taxon>
        <taxon>Spermatophyta</taxon>
        <taxon>Magnoliopsida</taxon>
        <taxon>eudicotyledons</taxon>
        <taxon>Gunneridae</taxon>
        <taxon>Pentapetalae</taxon>
        <taxon>Caryophyllales</taxon>
        <taxon>Chenopodiaceae</taxon>
        <taxon>Chenopodioideae</taxon>
        <taxon>Anserineae</taxon>
        <taxon>Spinacia</taxon>
    </lineage>
</organism>
<dbReference type="AlphaFoldDB" id="A0A9R0IZE9"/>
<reference evidence="10" key="1">
    <citation type="journal article" date="2021" name="Nat. Commun.">
        <title>Genomic analyses provide insights into spinach domestication and the genetic basis of agronomic traits.</title>
        <authorList>
            <person name="Cai X."/>
            <person name="Sun X."/>
            <person name="Xu C."/>
            <person name="Sun H."/>
            <person name="Wang X."/>
            <person name="Ge C."/>
            <person name="Zhang Z."/>
            <person name="Wang Q."/>
            <person name="Fei Z."/>
            <person name="Jiao C."/>
            <person name="Wang Q."/>
        </authorList>
    </citation>
    <scope>NUCLEOTIDE SEQUENCE [LARGE SCALE GENOMIC DNA]</scope>
    <source>
        <strain evidence="10">cv. Varoflay</strain>
    </source>
</reference>
<dbReference type="Proteomes" id="UP000813463">
    <property type="component" value="Chromosome 3"/>
</dbReference>
<keyword evidence="7" id="KW-0168">Coated pit</keyword>
<dbReference type="GO" id="GO:0006900">
    <property type="term" value="P:vesicle budding from membrane"/>
    <property type="evidence" value="ECO:0000318"/>
    <property type="project" value="GO_Central"/>
</dbReference>
<protein>
    <submittedName>
        <fullName evidence="11">Clathrin assembly protein At1g25240</fullName>
    </submittedName>
</protein>
<dbReference type="GO" id="GO:0000149">
    <property type="term" value="F:SNARE binding"/>
    <property type="evidence" value="ECO:0000318"/>
    <property type="project" value="GO_Central"/>
</dbReference>
<proteinExistence type="predicted"/>
<dbReference type="InterPro" id="IPR011417">
    <property type="entry name" value="ANTH_dom"/>
</dbReference>
<feature type="domain" description="ENTH" evidence="9">
    <location>
        <begin position="26"/>
        <end position="163"/>
    </location>
</feature>
<dbReference type="GO" id="GO:0048268">
    <property type="term" value="P:clathrin coat assembly"/>
    <property type="evidence" value="ECO:0007669"/>
    <property type="project" value="InterPro"/>
</dbReference>
<sequence length="416" mass="46789">MKQLWRRASGKIKDRNSILMTSLTRKTKHRHPDLEAAVIRATSHDDSCVDYKNAQRVFMWVRTSPSHLVIFLWTLTRRLERTQDWIVALKSLILLHGVLCTKAPGTRKIGRLPFDLSGFQDGYIRDGPLRGACTSFVHAYFVFSDLKSVTLSAELHDEMELPIIVEEKDKIRMHLERVKRWQNLLETVLHVRPYGGIRMTDQVVVLEAMDCMVIEVYELYSKICDGIAKALLKIYSNRLGKAEASIALDVVHKANKQAQDLSDYFEFCQIIGVLRGTECPQIQHILEDDLLELEKIINGNGVSQSAAIMSDKADYKEEGTSNHNTESIVAVSERKDIVNDMERKKPHLKTIITDKWEVFDEDISQAKTGGGGGGGGGGGALVDPFAASSNVPPPKIHFNPFIDYQGKPSQYVLSLL</sequence>
<dbReference type="KEGG" id="soe:110796471"/>
<evidence type="ECO:0000256" key="5">
    <source>
        <dbReference type="ARBA" id="ARBA00023034"/>
    </source>
</evidence>
<gene>
    <name evidence="11" type="primary">LOC110796471</name>
</gene>
<reference evidence="11" key="2">
    <citation type="submission" date="2025-08" db="UniProtKB">
        <authorList>
            <consortium name="RefSeq"/>
        </authorList>
    </citation>
    <scope>IDENTIFICATION</scope>
    <source>
        <tissue evidence="11">Leaf</tissue>
    </source>
</reference>
<accession>A0A9R0IZE9</accession>
<dbReference type="Gene3D" id="1.25.40.90">
    <property type="match status" value="1"/>
</dbReference>
<name>A0A9R0IZE9_SPIOL</name>
<dbReference type="GO" id="GO:0072583">
    <property type="term" value="P:clathrin-dependent endocytosis"/>
    <property type="evidence" value="ECO:0000318"/>
    <property type="project" value="GO_Central"/>
</dbReference>
<evidence type="ECO:0000256" key="4">
    <source>
        <dbReference type="ARBA" id="ARBA00022583"/>
    </source>
</evidence>
<dbReference type="GO" id="GO:0005905">
    <property type="term" value="C:clathrin-coated pit"/>
    <property type="evidence" value="ECO:0000318"/>
    <property type="project" value="GO_Central"/>
</dbReference>
<keyword evidence="10" id="KW-1185">Reference proteome</keyword>
<evidence type="ECO:0000313" key="11">
    <source>
        <dbReference type="RefSeq" id="XP_021857225.1"/>
    </source>
</evidence>
<dbReference type="GO" id="GO:0030136">
    <property type="term" value="C:clathrin-coated vesicle"/>
    <property type="evidence" value="ECO:0000318"/>
    <property type="project" value="GO_Central"/>
</dbReference>
<evidence type="ECO:0000256" key="3">
    <source>
        <dbReference type="ARBA" id="ARBA00004600"/>
    </source>
</evidence>
<dbReference type="InterPro" id="IPR045192">
    <property type="entry name" value="AP180-like"/>
</dbReference>
<keyword evidence="5" id="KW-0333">Golgi apparatus</keyword>